<dbReference type="PANTHER" id="PTHR42924">
    <property type="entry name" value="EXONUCLEASE"/>
    <property type="match status" value="1"/>
</dbReference>
<sequence length="307" mass="32521">MSSERFTLPTRLDAASGIDLHMHSTASDGAFSPTDLVHLAAARGVKFMALTDHDTLAGVDEACAAGRAAGVAVLPGVEVSSQWQGVGIHIVALLPQAPGDILLEGLARQAEARLARNEEVARRLEKAGFSDAWRKAQQQAGERTALGRPDFARAMVEEGLVPDMKTAFRKYLGAGKVGDVKQPWPGLSAAIDWIVAGGGIALVAHPLRYRLTRKKLTALLDDAGAAGAAGAELVSGFQNEDQGRDLAQILTRRSMMGSLGSDFHFQGGPVAPGRFGAIPRTALPPVWTHPRLSEWCRQNGLSDADPL</sequence>
<name>A0AA41ZL27_9GAMM</name>
<organism evidence="2 3">
    <name type="scientific">Larsenimonas rhizosphaerae</name>
    <dbReference type="NCBI Taxonomy" id="2944682"/>
    <lineage>
        <taxon>Bacteria</taxon>
        <taxon>Pseudomonadati</taxon>
        <taxon>Pseudomonadota</taxon>
        <taxon>Gammaproteobacteria</taxon>
        <taxon>Oceanospirillales</taxon>
        <taxon>Halomonadaceae</taxon>
        <taxon>Larsenimonas</taxon>
    </lineage>
</organism>
<dbReference type="InterPro" id="IPR016195">
    <property type="entry name" value="Pol/histidinol_Pase-like"/>
</dbReference>
<protein>
    <submittedName>
        <fullName evidence="2">PHP domain-containing protein</fullName>
    </submittedName>
</protein>
<dbReference type="SMART" id="SM00481">
    <property type="entry name" value="POLIIIAc"/>
    <property type="match status" value="1"/>
</dbReference>
<accession>A0AA41ZL27</accession>
<dbReference type="Gene3D" id="1.10.150.650">
    <property type="match status" value="1"/>
</dbReference>
<dbReference type="RefSeq" id="WP_265895212.1">
    <property type="nucleotide sequence ID" value="NZ_JAPIVE010000001.1"/>
</dbReference>
<dbReference type="Proteomes" id="UP001165678">
    <property type="component" value="Unassembled WGS sequence"/>
</dbReference>
<dbReference type="GO" id="GO:0035312">
    <property type="term" value="F:5'-3' DNA exonuclease activity"/>
    <property type="evidence" value="ECO:0007669"/>
    <property type="project" value="TreeGrafter"/>
</dbReference>
<comment type="caution">
    <text evidence="2">The sequence shown here is derived from an EMBL/GenBank/DDBJ whole genome shotgun (WGS) entry which is preliminary data.</text>
</comment>
<evidence type="ECO:0000313" key="3">
    <source>
        <dbReference type="Proteomes" id="UP001165678"/>
    </source>
</evidence>
<gene>
    <name evidence="2" type="ORF">OQ287_00510</name>
</gene>
<evidence type="ECO:0000259" key="1">
    <source>
        <dbReference type="SMART" id="SM00481"/>
    </source>
</evidence>
<dbReference type="InterPro" id="IPR004013">
    <property type="entry name" value="PHP_dom"/>
</dbReference>
<feature type="domain" description="Polymerase/histidinol phosphatase N-terminal" evidence="1">
    <location>
        <begin position="18"/>
        <end position="83"/>
    </location>
</feature>
<dbReference type="InterPro" id="IPR003141">
    <property type="entry name" value="Pol/His_phosphatase_N"/>
</dbReference>
<dbReference type="SUPFAM" id="SSF89550">
    <property type="entry name" value="PHP domain-like"/>
    <property type="match status" value="1"/>
</dbReference>
<proteinExistence type="predicted"/>
<dbReference type="CDD" id="cd07438">
    <property type="entry name" value="PHP_HisPPase_AMP"/>
    <property type="match status" value="1"/>
</dbReference>
<dbReference type="EMBL" id="JAPIVE010000001">
    <property type="protein sequence ID" value="MCX2522720.1"/>
    <property type="molecule type" value="Genomic_DNA"/>
</dbReference>
<dbReference type="GO" id="GO:0004534">
    <property type="term" value="F:5'-3' RNA exonuclease activity"/>
    <property type="evidence" value="ECO:0007669"/>
    <property type="project" value="TreeGrafter"/>
</dbReference>
<dbReference type="InterPro" id="IPR052018">
    <property type="entry name" value="PHP_domain"/>
</dbReference>
<reference evidence="2" key="1">
    <citation type="submission" date="2022-11" db="EMBL/GenBank/DDBJ databases">
        <title>Larsenimonas rhizosphaerae sp. nov., isolated from a tidal mudflat.</title>
        <authorList>
            <person name="Lee S.D."/>
            <person name="Kim I.S."/>
        </authorList>
    </citation>
    <scope>NUCLEOTIDE SEQUENCE</scope>
    <source>
        <strain evidence="2">GH2-1</strain>
    </source>
</reference>
<dbReference type="AlphaFoldDB" id="A0AA41ZL27"/>
<dbReference type="Gene3D" id="3.20.20.140">
    <property type="entry name" value="Metal-dependent hydrolases"/>
    <property type="match status" value="1"/>
</dbReference>
<dbReference type="Pfam" id="PF02811">
    <property type="entry name" value="PHP"/>
    <property type="match status" value="1"/>
</dbReference>
<evidence type="ECO:0000313" key="2">
    <source>
        <dbReference type="EMBL" id="MCX2522720.1"/>
    </source>
</evidence>
<dbReference type="PANTHER" id="PTHR42924:SF3">
    <property type="entry name" value="POLYMERASE_HISTIDINOL PHOSPHATASE N-TERMINAL DOMAIN-CONTAINING PROTEIN"/>
    <property type="match status" value="1"/>
</dbReference>
<keyword evidence="3" id="KW-1185">Reference proteome</keyword>